<dbReference type="OrthoDB" id="6133115at2759"/>
<accession>G2QR28</accession>
<keyword evidence="1" id="KW-0677">Repeat</keyword>
<feature type="compositionally biased region" description="Basic and acidic residues" evidence="5">
    <location>
        <begin position="503"/>
        <end position="517"/>
    </location>
</feature>
<evidence type="ECO:0000256" key="2">
    <source>
        <dbReference type="ARBA" id="ARBA00022803"/>
    </source>
</evidence>
<feature type="compositionally biased region" description="Polar residues" evidence="5">
    <location>
        <begin position="841"/>
        <end position="856"/>
    </location>
</feature>
<evidence type="ECO:0000256" key="5">
    <source>
        <dbReference type="SAM" id="MobiDB-lite"/>
    </source>
</evidence>
<feature type="repeat" description="TPR" evidence="4">
    <location>
        <begin position="619"/>
        <end position="652"/>
    </location>
</feature>
<dbReference type="Pfam" id="PF13424">
    <property type="entry name" value="TPR_12"/>
    <property type="match status" value="3"/>
</dbReference>
<proteinExistence type="predicted"/>
<dbReference type="PANTHER" id="PTHR45641:SF19">
    <property type="entry name" value="NEPHROCYSTIN-3"/>
    <property type="match status" value="1"/>
</dbReference>
<reference evidence="7 8" key="1">
    <citation type="journal article" date="2011" name="Nat. Biotechnol.">
        <title>Comparative genomic analysis of the thermophilic biomass-degrading fungi Myceliophthora thermophila and Thielavia terrestris.</title>
        <authorList>
            <person name="Berka R.M."/>
            <person name="Grigoriev I.V."/>
            <person name="Otillar R."/>
            <person name="Salamov A."/>
            <person name="Grimwood J."/>
            <person name="Reid I."/>
            <person name="Ishmael N."/>
            <person name="John T."/>
            <person name="Darmond C."/>
            <person name="Moisan M.-C."/>
            <person name="Henrissat B."/>
            <person name="Coutinho P.M."/>
            <person name="Lombard V."/>
            <person name="Natvig D.O."/>
            <person name="Lindquist E."/>
            <person name="Schmutz J."/>
            <person name="Lucas S."/>
            <person name="Harris P."/>
            <person name="Powlowski J."/>
            <person name="Bellemare A."/>
            <person name="Taylor D."/>
            <person name="Butler G."/>
            <person name="de Vries R.P."/>
            <person name="Allijn I.E."/>
            <person name="van den Brink J."/>
            <person name="Ushinsky S."/>
            <person name="Storms R."/>
            <person name="Powell A.J."/>
            <person name="Paulsen I.T."/>
            <person name="Elbourne L.D.H."/>
            <person name="Baker S.E."/>
            <person name="Magnuson J."/>
            <person name="LaBoissiere S."/>
            <person name="Clutterbuck A.J."/>
            <person name="Martinez D."/>
            <person name="Wogulis M."/>
            <person name="de Leon A.L."/>
            <person name="Rey M.W."/>
            <person name="Tsang A."/>
        </authorList>
    </citation>
    <scope>NUCLEOTIDE SEQUENCE [LARGE SCALE GENOMIC DNA]</scope>
    <source>
        <strain evidence="8">ATCC 38088 / NRRL 8126</strain>
    </source>
</reference>
<evidence type="ECO:0000256" key="3">
    <source>
        <dbReference type="PROSITE-ProRule" id="PRU00042"/>
    </source>
</evidence>
<dbReference type="Pfam" id="PF26118">
    <property type="entry name" value="DUF8035"/>
    <property type="match status" value="1"/>
</dbReference>
<keyword evidence="2 4" id="KW-0802">TPR repeat</keyword>
<evidence type="ECO:0000313" key="7">
    <source>
        <dbReference type="EMBL" id="AEO62480.1"/>
    </source>
</evidence>
<dbReference type="PRINTS" id="PR00381">
    <property type="entry name" value="KINESINLIGHT"/>
</dbReference>
<dbReference type="InterPro" id="IPR011990">
    <property type="entry name" value="TPR-like_helical_dom_sf"/>
</dbReference>
<feature type="compositionally biased region" description="Basic and acidic residues" evidence="5">
    <location>
        <begin position="484"/>
        <end position="494"/>
    </location>
</feature>
<dbReference type="Pfam" id="PF26082">
    <property type="entry name" value="zf-C2H2_AcuF"/>
    <property type="match status" value="1"/>
</dbReference>
<evidence type="ECO:0000313" key="8">
    <source>
        <dbReference type="Proteomes" id="UP000008181"/>
    </source>
</evidence>
<organism evidence="7 8">
    <name type="scientific">Thermothielavioides terrestris (strain ATCC 38088 / NRRL 8126)</name>
    <name type="common">Thielavia terrestris</name>
    <dbReference type="NCBI Taxonomy" id="578455"/>
    <lineage>
        <taxon>Eukaryota</taxon>
        <taxon>Fungi</taxon>
        <taxon>Dikarya</taxon>
        <taxon>Ascomycota</taxon>
        <taxon>Pezizomycotina</taxon>
        <taxon>Sordariomycetes</taxon>
        <taxon>Sordariomycetidae</taxon>
        <taxon>Sordariales</taxon>
        <taxon>Chaetomiaceae</taxon>
        <taxon>Thermothielavioides</taxon>
        <taxon>Thermothielavioides terrestris</taxon>
    </lineage>
</organism>
<dbReference type="SMART" id="SM00028">
    <property type="entry name" value="TPR"/>
    <property type="match status" value="6"/>
</dbReference>
<dbReference type="KEGG" id="ttt:THITE_2106692"/>
<dbReference type="EMBL" id="CP003009">
    <property type="protein sequence ID" value="AEO62480.1"/>
    <property type="molecule type" value="Genomic_DNA"/>
</dbReference>
<evidence type="ECO:0000256" key="4">
    <source>
        <dbReference type="PROSITE-ProRule" id="PRU00339"/>
    </source>
</evidence>
<dbReference type="InterPro" id="IPR058348">
    <property type="entry name" value="DUF8035"/>
</dbReference>
<keyword evidence="3" id="KW-0862">Zinc</keyword>
<dbReference type="InterPro" id="IPR058925">
    <property type="entry name" value="zf-C2H2_AcuF"/>
</dbReference>
<feature type="region of interest" description="Disordered" evidence="5">
    <location>
        <begin position="809"/>
        <end position="913"/>
    </location>
</feature>
<dbReference type="eggNOG" id="KOG1840">
    <property type="taxonomic scope" value="Eukaryota"/>
</dbReference>
<dbReference type="PROSITE" id="PS00028">
    <property type="entry name" value="ZINC_FINGER_C2H2_1"/>
    <property type="match status" value="1"/>
</dbReference>
<dbReference type="PROSITE" id="PS50157">
    <property type="entry name" value="ZINC_FINGER_C2H2_2"/>
    <property type="match status" value="1"/>
</dbReference>
<dbReference type="SUPFAM" id="SSF48452">
    <property type="entry name" value="TPR-like"/>
    <property type="match status" value="2"/>
</dbReference>
<gene>
    <name evidence="7" type="ORF">THITE_2106692</name>
</gene>
<dbReference type="SMART" id="SM00355">
    <property type="entry name" value="ZnF_C2H2"/>
    <property type="match status" value="3"/>
</dbReference>
<feature type="repeat" description="TPR" evidence="4">
    <location>
        <begin position="745"/>
        <end position="778"/>
    </location>
</feature>
<dbReference type="GO" id="GO:0008270">
    <property type="term" value="F:zinc ion binding"/>
    <property type="evidence" value="ECO:0007669"/>
    <property type="project" value="UniProtKB-KW"/>
</dbReference>
<feature type="domain" description="C2H2-type" evidence="6">
    <location>
        <begin position="397"/>
        <end position="421"/>
    </location>
</feature>
<dbReference type="HOGENOM" id="CLU_293584_0_0_1"/>
<dbReference type="Gene3D" id="1.25.40.10">
    <property type="entry name" value="Tetratricopeptide repeat domain"/>
    <property type="match status" value="2"/>
</dbReference>
<feature type="repeat" description="TPR" evidence="4">
    <location>
        <begin position="535"/>
        <end position="568"/>
    </location>
</feature>
<dbReference type="InterPro" id="IPR013087">
    <property type="entry name" value="Znf_C2H2_type"/>
</dbReference>
<dbReference type="Pfam" id="PF13374">
    <property type="entry name" value="TPR_10"/>
    <property type="match status" value="1"/>
</dbReference>
<dbReference type="PANTHER" id="PTHR45641">
    <property type="entry name" value="TETRATRICOPEPTIDE REPEAT PROTEIN (AFU_ORTHOLOGUE AFUA_6G03870)"/>
    <property type="match status" value="1"/>
</dbReference>
<feature type="region of interest" description="Disordered" evidence="5">
    <location>
        <begin position="484"/>
        <end position="517"/>
    </location>
</feature>
<dbReference type="AlphaFoldDB" id="G2QR28"/>
<keyword evidence="3" id="KW-0863">Zinc-finger</keyword>
<dbReference type="STRING" id="578455.G2QR28"/>
<keyword evidence="8" id="KW-1185">Reference proteome</keyword>
<dbReference type="PROSITE" id="PS50005">
    <property type="entry name" value="TPR"/>
    <property type="match status" value="4"/>
</dbReference>
<feature type="region of interest" description="Disordered" evidence="5">
    <location>
        <begin position="1013"/>
        <end position="1035"/>
    </location>
</feature>
<dbReference type="Proteomes" id="UP000008181">
    <property type="component" value="Chromosome 1"/>
</dbReference>
<evidence type="ECO:0000259" key="6">
    <source>
        <dbReference type="PROSITE" id="PS50157"/>
    </source>
</evidence>
<dbReference type="RefSeq" id="XP_003648816.1">
    <property type="nucleotide sequence ID" value="XM_003648768.1"/>
</dbReference>
<sequence>MSHNPSPGAIAQNVHVVLQSFRNLFHALDERDASTDLHRSLISRFENESTRFKMWAGNLGAHQRGRASLDYRLREAPHLQEQVVYLLKDLSQSLQDAVSMVCREERRSHLGIGAQPEALDIKQQPLHSSDDPERRSEDSFSGSDDDEAPLQNGPTELCVDVAEAIDCLLRLSVAIANPAPHERARVGDAEDVSIRETYDIRYVQEKFPMMDPALSGVLGKAITRRRQFFRYREAHHAKLAAGLERLGHDGNAKDTGQTEIVPKTVASSLPSHFKELTGIDLRTSVFDEDRGSETGMSQTSYATSAGFMPEEVDGQPVEPPAPLKVPPLPAAAQHGSFECPFCYRMVSASTRSAWKRHVFGDLRPYTCLFPECAESHADFDRRHLWEAHISQHHWQSFYCPFTCDTSFPSASELRQHLSHQHMPGATDEQLNAVVSLGKRAAAADTANECPMCRHTVIGLRPYIRHVGRHLEQLALFALPHLEDENHSEGGRSDQESGTSSCDDEIHGVDNDEPHERTEPIELARDDLGQDDISTLETVNNLGNVYRKRGRLTEAESMFQRALEGQENALGRDHPSTLQTVHNLGIFYANQGRLTEAESMFQWALEGQEKALAQDDVSTLDTVCSLGSVYWKQGRLTEAESMYQRALEGYKKALGRDHPSTLQTVHNVGIFYGTHGRLTEAESMFQWALEGREKALGRDHLSTLETVYNLGIVYENQGRLMEAESMFQWALKGREKALGPDHLSTLSTVNNLGIVYENQGRLMEAESMFQRALEGREKALGRDHPSTLETVHSLAVLYATQGELTEAESMYQRALRSAPQGPDQNAKRPIIATPGHRLSDRGSGNLSRDINQSSNEGQHYAQPASSSPRSRAAGHVPSSAVVDEEGDQSLRDRSPPRRGALNVGPRHPVKPNRPFFDRGYYEYINPSDLAGYDQADRPFQPGHNQDEDVEANAPPGAKWTKTKRHLVSPETLTTFKERFEVRDDFVIVQRMLSEEEFHRYWSFTAMSIEREMKAMLEEQKREEPSESEHDGDRNRD</sequence>
<keyword evidence="3" id="KW-0479">Metal-binding</keyword>
<evidence type="ECO:0000256" key="1">
    <source>
        <dbReference type="ARBA" id="ARBA00022737"/>
    </source>
</evidence>
<dbReference type="InterPro" id="IPR019734">
    <property type="entry name" value="TPR_rpt"/>
</dbReference>
<feature type="region of interest" description="Disordered" evidence="5">
    <location>
        <begin position="113"/>
        <end position="153"/>
    </location>
</feature>
<feature type="repeat" description="TPR" evidence="4">
    <location>
        <begin position="787"/>
        <end position="820"/>
    </location>
</feature>
<dbReference type="GeneID" id="11515363"/>
<feature type="compositionally biased region" description="Low complexity" evidence="5">
    <location>
        <begin position="860"/>
        <end position="872"/>
    </location>
</feature>
<name>G2QR28_THETT</name>
<feature type="compositionally biased region" description="Basic and acidic residues" evidence="5">
    <location>
        <begin position="128"/>
        <end position="138"/>
    </location>
</feature>
<protein>
    <recommendedName>
        <fullName evidence="6">C2H2-type domain-containing protein</fullName>
    </recommendedName>
</protein>